<evidence type="ECO:0000313" key="2">
    <source>
        <dbReference type="Proteomes" id="UP000070341"/>
    </source>
</evidence>
<name>A0A133UZ74_9EURY</name>
<dbReference type="AlphaFoldDB" id="A0A133UZ74"/>
<protein>
    <submittedName>
        <fullName evidence="1">Uncharacterized protein</fullName>
    </submittedName>
</protein>
<gene>
    <name evidence="1" type="ORF">AKJ40_02975</name>
</gene>
<proteinExistence type="predicted"/>
<evidence type="ECO:0000313" key="1">
    <source>
        <dbReference type="EMBL" id="KXA99493.1"/>
    </source>
</evidence>
<organism evidence="1 2">
    <name type="scientific">candidate division MSBL1 archaeon SCGC-AAA259M10</name>
    <dbReference type="NCBI Taxonomy" id="1698270"/>
    <lineage>
        <taxon>Archaea</taxon>
        <taxon>Methanobacteriati</taxon>
        <taxon>Methanobacteriota</taxon>
        <taxon>candidate division MSBL1</taxon>
    </lineage>
</organism>
<accession>A0A133UZ74</accession>
<dbReference type="EMBL" id="LHXU01000046">
    <property type="protein sequence ID" value="KXA99493.1"/>
    <property type="molecule type" value="Genomic_DNA"/>
</dbReference>
<sequence>MGAKEVKIVDYGKKMEEESRGLLGSALEQLFGDRATSTLFPSPPIYWMLKLKEEFHPKVMILTHHAKEVRAIPRGGSVD</sequence>
<dbReference type="Proteomes" id="UP000070341">
    <property type="component" value="Unassembled WGS sequence"/>
</dbReference>
<comment type="caution">
    <text evidence="1">The sequence shown here is derived from an EMBL/GenBank/DDBJ whole genome shotgun (WGS) entry which is preliminary data.</text>
</comment>
<keyword evidence="2" id="KW-1185">Reference proteome</keyword>
<reference evidence="1 2" key="1">
    <citation type="journal article" date="2016" name="Sci. Rep.">
        <title>Metabolic traits of an uncultured archaeal lineage -MSBL1- from brine pools of the Red Sea.</title>
        <authorList>
            <person name="Mwirichia R."/>
            <person name="Alam I."/>
            <person name="Rashid M."/>
            <person name="Vinu M."/>
            <person name="Ba-Alawi W."/>
            <person name="Anthony Kamau A."/>
            <person name="Kamanda Ngugi D."/>
            <person name="Goker M."/>
            <person name="Klenk H.P."/>
            <person name="Bajic V."/>
            <person name="Stingl U."/>
        </authorList>
    </citation>
    <scope>NUCLEOTIDE SEQUENCE [LARGE SCALE GENOMIC DNA]</scope>
    <source>
        <strain evidence="1">SCGC-AAA259M10</strain>
    </source>
</reference>